<name>A0A344TFR7_9BACT</name>
<dbReference type="EMBL" id="CP030850">
    <property type="protein sequence ID" value="AXE17488.1"/>
    <property type="molecule type" value="Genomic_DNA"/>
</dbReference>
<keyword evidence="1" id="KW-0732">Signal</keyword>
<protein>
    <submittedName>
        <fullName evidence="4">Gfo/Idh/MocA family oxidoreductase</fullName>
    </submittedName>
</protein>
<evidence type="ECO:0000256" key="1">
    <source>
        <dbReference type="SAM" id="SignalP"/>
    </source>
</evidence>
<sequence length="455" mass="50835">MKNKPTSESRREFLAKAATAAMAAPLLFSSEANAAPTKLRHACIGVGGMGWGDLQQFKKHANVEIVALCDVDEKNLKRAAEFVPGARTYTDWRELFKAESGNIDSVNVSVPDHNHFPIAVEAIHRKKHVYCQKPMCHDVAEVRELTKAAVKAGVTTQLGTQIASGMGDRTAVQLIKQGIIGKIKHAYLCSNRPGAVARYRLVGPRPAEAHEVPAHLHWDQWLGTAPVRPYAPDIYHPAIWRTWQDFGTGWSGDIGCHIFDAVWKGLGMKAPLSVIAEVQKSWKDSPERRADTWPQGNHITWQFPGNELTASNTFQAEWFDGEFYPPQEIRDLYKDGEYPAESAMLIGTEGALLIPHQKMPVVIPFPNGKVKDYILPTLAERNHYHHFVDACLGGEKTESHFAQSGPMTEAVLLGTVAIRVPDQLLEWDSVKMKFPNYPAAEKYLRRTYRKGWEVS</sequence>
<dbReference type="InterPro" id="IPR043906">
    <property type="entry name" value="Gfo/Idh/MocA_OxRdtase_bact_C"/>
</dbReference>
<dbReference type="PROSITE" id="PS51318">
    <property type="entry name" value="TAT"/>
    <property type="match status" value="1"/>
</dbReference>
<dbReference type="OrthoDB" id="9763611at2"/>
<gene>
    <name evidence="4" type="ORF">DR864_06960</name>
</gene>
<dbReference type="InterPro" id="IPR000683">
    <property type="entry name" value="Gfo/Idh/MocA-like_OxRdtase_N"/>
</dbReference>
<dbReference type="InterPro" id="IPR050463">
    <property type="entry name" value="Gfo/Idh/MocA_oxidrdct_glycsds"/>
</dbReference>
<reference evidence="4 5" key="1">
    <citation type="submission" date="2018-07" db="EMBL/GenBank/DDBJ databases">
        <title>Genome sequencing of Runella.</title>
        <authorList>
            <person name="Baek M.-G."/>
            <person name="Yi H."/>
        </authorList>
    </citation>
    <scope>NUCLEOTIDE SEQUENCE [LARGE SCALE GENOMIC DNA]</scope>
    <source>
        <strain evidence="4 5">HYN0085</strain>
    </source>
</reference>
<dbReference type="RefSeq" id="WP_114066273.1">
    <property type="nucleotide sequence ID" value="NZ_CP030850.1"/>
</dbReference>
<dbReference type="InterPro" id="IPR006311">
    <property type="entry name" value="TAT_signal"/>
</dbReference>
<dbReference type="SUPFAM" id="SSF55347">
    <property type="entry name" value="Glyceraldehyde-3-phosphate dehydrogenase-like, C-terminal domain"/>
    <property type="match status" value="1"/>
</dbReference>
<dbReference type="PANTHER" id="PTHR43818:SF10">
    <property type="entry name" value="NADH-DEPENDENT DEHYDROGENASE-RELATED"/>
    <property type="match status" value="1"/>
</dbReference>
<evidence type="ECO:0000313" key="5">
    <source>
        <dbReference type="Proteomes" id="UP000251993"/>
    </source>
</evidence>
<evidence type="ECO:0000313" key="4">
    <source>
        <dbReference type="EMBL" id="AXE17488.1"/>
    </source>
</evidence>
<dbReference type="Gene3D" id="3.30.360.10">
    <property type="entry name" value="Dihydrodipicolinate Reductase, domain 2"/>
    <property type="match status" value="1"/>
</dbReference>
<dbReference type="PANTHER" id="PTHR43818">
    <property type="entry name" value="BCDNA.GH03377"/>
    <property type="match status" value="1"/>
</dbReference>
<dbReference type="KEGG" id="run:DR864_06960"/>
<dbReference type="AlphaFoldDB" id="A0A344TFR7"/>
<dbReference type="GO" id="GO:0000166">
    <property type="term" value="F:nucleotide binding"/>
    <property type="evidence" value="ECO:0007669"/>
    <property type="project" value="InterPro"/>
</dbReference>
<dbReference type="Gene3D" id="3.40.50.720">
    <property type="entry name" value="NAD(P)-binding Rossmann-like Domain"/>
    <property type="match status" value="1"/>
</dbReference>
<feature type="signal peptide" evidence="1">
    <location>
        <begin position="1"/>
        <end position="34"/>
    </location>
</feature>
<dbReference type="SUPFAM" id="SSF51735">
    <property type="entry name" value="NAD(P)-binding Rossmann-fold domains"/>
    <property type="match status" value="1"/>
</dbReference>
<accession>A0A344TFR7</accession>
<dbReference type="Proteomes" id="UP000251993">
    <property type="component" value="Chromosome"/>
</dbReference>
<feature type="domain" description="Gfo/Idh/MocA-like oxidoreductase bacterial type C-terminal" evidence="3">
    <location>
        <begin position="197"/>
        <end position="281"/>
    </location>
</feature>
<feature type="domain" description="Gfo/Idh/MocA-like oxidoreductase N-terminal" evidence="2">
    <location>
        <begin position="40"/>
        <end position="159"/>
    </location>
</feature>
<organism evidence="4 5">
    <name type="scientific">Runella rosea</name>
    <dbReference type="NCBI Taxonomy" id="2259595"/>
    <lineage>
        <taxon>Bacteria</taxon>
        <taxon>Pseudomonadati</taxon>
        <taxon>Bacteroidota</taxon>
        <taxon>Cytophagia</taxon>
        <taxon>Cytophagales</taxon>
        <taxon>Spirosomataceae</taxon>
        <taxon>Runella</taxon>
    </lineage>
</organism>
<dbReference type="Pfam" id="PF19051">
    <property type="entry name" value="GFO_IDH_MocA_C2"/>
    <property type="match status" value="1"/>
</dbReference>
<keyword evidence="5" id="KW-1185">Reference proteome</keyword>
<dbReference type="InterPro" id="IPR036291">
    <property type="entry name" value="NAD(P)-bd_dom_sf"/>
</dbReference>
<evidence type="ECO:0000259" key="2">
    <source>
        <dbReference type="Pfam" id="PF01408"/>
    </source>
</evidence>
<feature type="chain" id="PRO_5016831541" evidence="1">
    <location>
        <begin position="35"/>
        <end position="455"/>
    </location>
</feature>
<evidence type="ECO:0000259" key="3">
    <source>
        <dbReference type="Pfam" id="PF19051"/>
    </source>
</evidence>
<proteinExistence type="predicted"/>
<dbReference type="Pfam" id="PF01408">
    <property type="entry name" value="GFO_IDH_MocA"/>
    <property type="match status" value="1"/>
</dbReference>